<dbReference type="GO" id="GO:0004519">
    <property type="term" value="F:endonuclease activity"/>
    <property type="evidence" value="ECO:0007669"/>
    <property type="project" value="UniProtKB-KW"/>
</dbReference>
<dbReference type="CDD" id="cd00085">
    <property type="entry name" value="HNHc"/>
    <property type="match status" value="1"/>
</dbReference>
<evidence type="ECO:0000313" key="3">
    <source>
        <dbReference type="EMBL" id="QHV96277.1"/>
    </source>
</evidence>
<dbReference type="RefSeq" id="WP_162386686.1">
    <property type="nucleotide sequence ID" value="NZ_CP045997.1"/>
</dbReference>
<feature type="domain" description="HNH nuclease" evidence="2">
    <location>
        <begin position="38"/>
        <end position="92"/>
    </location>
</feature>
<dbReference type="InterPro" id="IPR002711">
    <property type="entry name" value="HNH"/>
</dbReference>
<dbReference type="Gene3D" id="1.10.30.50">
    <property type="match status" value="1"/>
</dbReference>
<keyword evidence="4" id="KW-1185">Reference proteome</keyword>
<dbReference type="EMBL" id="CP045997">
    <property type="protein sequence ID" value="QHV96277.1"/>
    <property type="molecule type" value="Genomic_DNA"/>
</dbReference>
<organism evidence="3 4">
    <name type="scientific">Spirosoma endbachense</name>
    <dbReference type="NCBI Taxonomy" id="2666025"/>
    <lineage>
        <taxon>Bacteria</taxon>
        <taxon>Pseudomonadati</taxon>
        <taxon>Bacteroidota</taxon>
        <taxon>Cytophagia</taxon>
        <taxon>Cytophagales</taxon>
        <taxon>Cytophagaceae</taxon>
        <taxon>Spirosoma</taxon>
    </lineage>
</organism>
<sequence length="105" mass="12012">MPTVHKVKFPKAGVQTEASHQGRTEANRDIYGSSRWKKTSKNHLRNHPFCIRCAAIGKQTLATVTDHIVPINQDGEPWDPENHQSLCLKCHQKKSARERHQQKHA</sequence>
<dbReference type="KEGG" id="senf:GJR95_15190"/>
<keyword evidence="3" id="KW-0540">Nuclease</keyword>
<feature type="region of interest" description="Disordered" evidence="1">
    <location>
        <begin position="1"/>
        <end position="26"/>
    </location>
</feature>
<evidence type="ECO:0000313" key="4">
    <source>
        <dbReference type="Proteomes" id="UP000464577"/>
    </source>
</evidence>
<keyword evidence="3" id="KW-0255">Endonuclease</keyword>
<evidence type="ECO:0000259" key="2">
    <source>
        <dbReference type="SMART" id="SM00507"/>
    </source>
</evidence>
<protein>
    <submittedName>
        <fullName evidence="3">HNH endonuclease</fullName>
    </submittedName>
</protein>
<dbReference type="GO" id="GO:0003676">
    <property type="term" value="F:nucleic acid binding"/>
    <property type="evidence" value="ECO:0007669"/>
    <property type="project" value="InterPro"/>
</dbReference>
<gene>
    <name evidence="3" type="ORF">GJR95_15190</name>
</gene>
<dbReference type="Proteomes" id="UP000464577">
    <property type="component" value="Chromosome"/>
</dbReference>
<proteinExistence type="predicted"/>
<evidence type="ECO:0000256" key="1">
    <source>
        <dbReference type="SAM" id="MobiDB-lite"/>
    </source>
</evidence>
<dbReference type="InterPro" id="IPR003615">
    <property type="entry name" value="HNH_nuc"/>
</dbReference>
<accession>A0A6P1VWW2</accession>
<dbReference type="Pfam" id="PF01844">
    <property type="entry name" value="HNH"/>
    <property type="match status" value="1"/>
</dbReference>
<name>A0A6P1VWW2_9BACT</name>
<reference evidence="3 4" key="1">
    <citation type="submission" date="2019-11" db="EMBL/GenBank/DDBJ databases">
        <title>Spirosoma endbachense sp. nov., isolated from a natural salt meadow.</title>
        <authorList>
            <person name="Rojas J."/>
            <person name="Ambika Manirajan B."/>
            <person name="Ratering S."/>
            <person name="Suarez C."/>
            <person name="Geissler-Plaum R."/>
            <person name="Schnell S."/>
        </authorList>
    </citation>
    <scope>NUCLEOTIDE SEQUENCE [LARGE SCALE GENOMIC DNA]</scope>
    <source>
        <strain evidence="3 4">I-24</strain>
    </source>
</reference>
<dbReference type="SMART" id="SM00507">
    <property type="entry name" value="HNHc"/>
    <property type="match status" value="1"/>
</dbReference>
<dbReference type="GO" id="GO:0008270">
    <property type="term" value="F:zinc ion binding"/>
    <property type="evidence" value="ECO:0007669"/>
    <property type="project" value="InterPro"/>
</dbReference>
<keyword evidence="3" id="KW-0378">Hydrolase</keyword>
<dbReference type="AlphaFoldDB" id="A0A6P1VWW2"/>